<keyword evidence="2" id="KW-1185">Reference proteome</keyword>
<sequence length="87" mass="9060">MAARHVVLAERKLMSYVYALLGARHCWTSGLGVSDFSGGGMGPPALLVDVGRAIGNVVTEATMVKMGLVSSWLAMAGAVRGGWARLV</sequence>
<gene>
    <name evidence="1" type="ORF">TIFTF001_020441</name>
</gene>
<accession>A0AA88AG24</accession>
<name>A0AA88AG24_FICCA</name>
<evidence type="ECO:0000313" key="2">
    <source>
        <dbReference type="Proteomes" id="UP001187192"/>
    </source>
</evidence>
<organism evidence="1 2">
    <name type="scientific">Ficus carica</name>
    <name type="common">Common fig</name>
    <dbReference type="NCBI Taxonomy" id="3494"/>
    <lineage>
        <taxon>Eukaryota</taxon>
        <taxon>Viridiplantae</taxon>
        <taxon>Streptophyta</taxon>
        <taxon>Embryophyta</taxon>
        <taxon>Tracheophyta</taxon>
        <taxon>Spermatophyta</taxon>
        <taxon>Magnoliopsida</taxon>
        <taxon>eudicotyledons</taxon>
        <taxon>Gunneridae</taxon>
        <taxon>Pentapetalae</taxon>
        <taxon>rosids</taxon>
        <taxon>fabids</taxon>
        <taxon>Rosales</taxon>
        <taxon>Moraceae</taxon>
        <taxon>Ficeae</taxon>
        <taxon>Ficus</taxon>
    </lineage>
</organism>
<dbReference type="Proteomes" id="UP001187192">
    <property type="component" value="Unassembled WGS sequence"/>
</dbReference>
<proteinExistence type="predicted"/>
<reference evidence="1" key="1">
    <citation type="submission" date="2023-07" db="EMBL/GenBank/DDBJ databases">
        <title>draft genome sequence of fig (Ficus carica).</title>
        <authorList>
            <person name="Takahashi T."/>
            <person name="Nishimura K."/>
        </authorList>
    </citation>
    <scope>NUCLEOTIDE SEQUENCE</scope>
</reference>
<protein>
    <submittedName>
        <fullName evidence="1">Uncharacterized protein</fullName>
    </submittedName>
</protein>
<dbReference type="AlphaFoldDB" id="A0AA88AG24"/>
<comment type="caution">
    <text evidence="1">The sequence shown here is derived from an EMBL/GenBank/DDBJ whole genome shotgun (WGS) entry which is preliminary data.</text>
</comment>
<dbReference type="EMBL" id="BTGU01000037">
    <property type="protein sequence ID" value="GMN51285.1"/>
    <property type="molecule type" value="Genomic_DNA"/>
</dbReference>
<evidence type="ECO:0000313" key="1">
    <source>
        <dbReference type="EMBL" id="GMN51285.1"/>
    </source>
</evidence>